<evidence type="ECO:0000313" key="2">
    <source>
        <dbReference type="Proteomes" id="UP000018745"/>
    </source>
</evidence>
<proteinExistence type="predicted"/>
<organism evidence="1 2">
    <name type="scientific">Mycoplasma ovis str. Michigan</name>
    <dbReference type="NCBI Taxonomy" id="1415773"/>
    <lineage>
        <taxon>Bacteria</taxon>
        <taxon>Bacillati</taxon>
        <taxon>Mycoplasmatota</taxon>
        <taxon>Mollicutes</taxon>
        <taxon>Mycoplasmataceae</taxon>
        <taxon>Mycoplasma</taxon>
    </lineage>
</organism>
<protein>
    <submittedName>
        <fullName evidence="1">Uncharacterized protein</fullName>
    </submittedName>
</protein>
<gene>
    <name evidence="1" type="ORF">OVS_01705</name>
</gene>
<keyword evidence="2" id="KW-1185">Reference proteome</keyword>
<accession>A0ABN4BLF7</accession>
<reference evidence="1 2" key="1">
    <citation type="journal article" date="2014" name="Genome Announc.">
        <title>Complete Genome Sequence of Mycoplasma ovis Strain Michigan, a Hemoplasma of Sheep with Two Distinct 16S rRNA Genes.</title>
        <authorList>
            <person name="Deshuillers P.L."/>
            <person name="Santos A.P."/>
            <person name="do Nascimento N.C."/>
            <person name="Hampel J.A."/>
            <person name="Bergin I.L."/>
            <person name="Dyson M.C."/>
            <person name="Messick J.B."/>
        </authorList>
    </citation>
    <scope>NUCLEOTIDE SEQUENCE [LARGE SCALE GENOMIC DNA]</scope>
    <source>
        <strain evidence="1 2">Michigan</strain>
    </source>
</reference>
<dbReference type="Proteomes" id="UP000018745">
    <property type="component" value="Chromosome"/>
</dbReference>
<evidence type="ECO:0000313" key="1">
    <source>
        <dbReference type="EMBL" id="AHC40226.1"/>
    </source>
</evidence>
<name>A0ABN4BLF7_9MOLU</name>
<dbReference type="EMBL" id="CP006935">
    <property type="protein sequence ID" value="AHC40226.1"/>
    <property type="molecule type" value="Genomic_DNA"/>
</dbReference>
<sequence length="118" mass="12782">MITLSSNLNISGSTKLPPAIAPPEAKNKDKALIFIKLSSSLARYLPFALVFLPRNHLTVDDVTLCISVTESVFSNSDLSILVSVCNLLKVPATKAPPTPIITKGKKYWIGNNSARIFN</sequence>